<sequence>MYGKEGPEYDFVVNVRTEQGGVRVWVYRLMCPMSAPTEPVEQKQVSQQNSAPAQQQQQSPHSKNESFEKRRQYLLKLIAENQDAPSETVQESVAAAAPSETEQEVVNPLQYRPPQQRQKDAPETRLL</sequence>
<evidence type="ECO:0000313" key="3">
    <source>
        <dbReference type="WBParaSite" id="jg6421"/>
    </source>
</evidence>
<dbReference type="Proteomes" id="UP000887574">
    <property type="component" value="Unplaced"/>
</dbReference>
<accession>A0A915EIQ8</accession>
<feature type="compositionally biased region" description="Basic and acidic residues" evidence="1">
    <location>
        <begin position="62"/>
        <end position="71"/>
    </location>
</feature>
<feature type="region of interest" description="Disordered" evidence="1">
    <location>
        <begin position="37"/>
        <end position="127"/>
    </location>
</feature>
<dbReference type="WBParaSite" id="jg6421">
    <property type="protein sequence ID" value="jg6421"/>
    <property type="gene ID" value="jg6421"/>
</dbReference>
<name>A0A915EIQ8_9BILA</name>
<evidence type="ECO:0000256" key="1">
    <source>
        <dbReference type="SAM" id="MobiDB-lite"/>
    </source>
</evidence>
<reference evidence="3" key="1">
    <citation type="submission" date="2022-11" db="UniProtKB">
        <authorList>
            <consortium name="WormBaseParasite"/>
        </authorList>
    </citation>
    <scope>IDENTIFICATION</scope>
</reference>
<protein>
    <submittedName>
        <fullName evidence="3">Uncharacterized protein</fullName>
    </submittedName>
</protein>
<dbReference type="AlphaFoldDB" id="A0A915EIQ8"/>
<organism evidence="2 3">
    <name type="scientific">Ditylenchus dipsaci</name>
    <dbReference type="NCBI Taxonomy" id="166011"/>
    <lineage>
        <taxon>Eukaryota</taxon>
        <taxon>Metazoa</taxon>
        <taxon>Ecdysozoa</taxon>
        <taxon>Nematoda</taxon>
        <taxon>Chromadorea</taxon>
        <taxon>Rhabditida</taxon>
        <taxon>Tylenchina</taxon>
        <taxon>Tylenchomorpha</taxon>
        <taxon>Sphaerularioidea</taxon>
        <taxon>Anguinidae</taxon>
        <taxon>Anguininae</taxon>
        <taxon>Ditylenchus</taxon>
    </lineage>
</organism>
<feature type="compositionally biased region" description="Low complexity" evidence="1">
    <location>
        <begin position="44"/>
        <end position="61"/>
    </location>
</feature>
<proteinExistence type="predicted"/>
<evidence type="ECO:0000313" key="2">
    <source>
        <dbReference type="Proteomes" id="UP000887574"/>
    </source>
</evidence>
<feature type="compositionally biased region" description="Basic and acidic residues" evidence="1">
    <location>
        <begin position="117"/>
        <end position="127"/>
    </location>
</feature>
<keyword evidence="2" id="KW-1185">Reference proteome</keyword>